<dbReference type="InterPro" id="IPR050879">
    <property type="entry name" value="Acyltransferase_3"/>
</dbReference>
<evidence type="ECO:0000313" key="3">
    <source>
        <dbReference type="EMBL" id="RTQ46539.1"/>
    </source>
</evidence>
<accession>A0A431TX41</accession>
<organism evidence="3 4">
    <name type="scientific">Hymenobacter gummosus</name>
    <dbReference type="NCBI Taxonomy" id="1776032"/>
    <lineage>
        <taxon>Bacteria</taxon>
        <taxon>Pseudomonadati</taxon>
        <taxon>Bacteroidota</taxon>
        <taxon>Cytophagia</taxon>
        <taxon>Cytophagales</taxon>
        <taxon>Hymenobacteraceae</taxon>
        <taxon>Hymenobacter</taxon>
    </lineage>
</organism>
<dbReference type="GO" id="GO:0016747">
    <property type="term" value="F:acyltransferase activity, transferring groups other than amino-acyl groups"/>
    <property type="evidence" value="ECO:0007669"/>
    <property type="project" value="InterPro"/>
</dbReference>
<dbReference type="AlphaFoldDB" id="A0A431TX41"/>
<feature type="transmembrane region" description="Helical" evidence="1">
    <location>
        <begin position="180"/>
        <end position="198"/>
    </location>
</feature>
<proteinExistence type="predicted"/>
<keyword evidence="1" id="KW-1133">Transmembrane helix</keyword>
<evidence type="ECO:0000313" key="4">
    <source>
        <dbReference type="Proteomes" id="UP000282184"/>
    </source>
</evidence>
<keyword evidence="1" id="KW-0472">Membrane</keyword>
<keyword evidence="3" id="KW-0808">Transferase</keyword>
<feature type="transmembrane region" description="Helical" evidence="1">
    <location>
        <begin position="339"/>
        <end position="359"/>
    </location>
</feature>
<feature type="transmembrane region" description="Helical" evidence="1">
    <location>
        <begin position="313"/>
        <end position="333"/>
    </location>
</feature>
<dbReference type="GO" id="GO:0016020">
    <property type="term" value="C:membrane"/>
    <property type="evidence" value="ECO:0007669"/>
    <property type="project" value="TreeGrafter"/>
</dbReference>
<keyword evidence="1" id="KW-0812">Transmembrane</keyword>
<feature type="transmembrane region" description="Helical" evidence="1">
    <location>
        <begin position="99"/>
        <end position="118"/>
    </location>
</feature>
<keyword evidence="4" id="KW-1185">Reference proteome</keyword>
<reference evidence="3 4" key="1">
    <citation type="submission" date="2018-12" db="EMBL/GenBank/DDBJ databases">
        <title>Hymenobacter gummosus sp. nov., isolated from a spring.</title>
        <authorList>
            <person name="Nie L."/>
        </authorList>
    </citation>
    <scope>NUCLEOTIDE SEQUENCE [LARGE SCALE GENOMIC DNA]</scope>
    <source>
        <strain evidence="3 4">KCTC 52166</strain>
    </source>
</reference>
<name>A0A431TX41_9BACT</name>
<dbReference type="PANTHER" id="PTHR23028:SF53">
    <property type="entry name" value="ACYL_TRANSF_3 DOMAIN-CONTAINING PROTEIN"/>
    <property type="match status" value="1"/>
</dbReference>
<evidence type="ECO:0000256" key="1">
    <source>
        <dbReference type="SAM" id="Phobius"/>
    </source>
</evidence>
<dbReference type="OrthoDB" id="9796461at2"/>
<gene>
    <name evidence="3" type="ORF">EJV47_21545</name>
</gene>
<dbReference type="PANTHER" id="PTHR23028">
    <property type="entry name" value="ACETYLTRANSFERASE"/>
    <property type="match status" value="1"/>
</dbReference>
<comment type="caution">
    <text evidence="3">The sequence shown here is derived from an EMBL/GenBank/DDBJ whole genome shotgun (WGS) entry which is preliminary data.</text>
</comment>
<feature type="transmembrane region" description="Helical" evidence="1">
    <location>
        <begin position="210"/>
        <end position="230"/>
    </location>
</feature>
<protein>
    <submittedName>
        <fullName evidence="3">Acyltransferase</fullName>
    </submittedName>
</protein>
<dbReference type="GO" id="GO:0009103">
    <property type="term" value="P:lipopolysaccharide biosynthetic process"/>
    <property type="evidence" value="ECO:0007669"/>
    <property type="project" value="TreeGrafter"/>
</dbReference>
<feature type="transmembrane region" description="Helical" evidence="1">
    <location>
        <begin position="242"/>
        <end position="262"/>
    </location>
</feature>
<feature type="transmembrane region" description="Helical" evidence="1">
    <location>
        <begin position="148"/>
        <end position="168"/>
    </location>
</feature>
<dbReference type="InterPro" id="IPR002656">
    <property type="entry name" value="Acyl_transf_3_dom"/>
</dbReference>
<feature type="domain" description="Acyltransferase 3" evidence="2">
    <location>
        <begin position="21"/>
        <end position="357"/>
    </location>
</feature>
<evidence type="ECO:0000259" key="2">
    <source>
        <dbReference type="Pfam" id="PF01757"/>
    </source>
</evidence>
<feature type="transmembrane region" description="Helical" evidence="1">
    <location>
        <begin position="54"/>
        <end position="78"/>
    </location>
</feature>
<sequence>MPTAAPLAPAATAAARAYLPALTGIRAVAAYMVCLHHFNPFAEGPGLGGFLHNLLLEFHVGVPVFFVLSGFLICLRYYGTEQWTGRWWGRYLRNRVARIYPMFLLLTTLTFAPAWLAHAPDTTRLWLLNVTFLRGFFDAHKYSGIPQGWTLTVEECFYLWAPVAFGLLRRRPRLLWLQPLGLLALGCALVLGLGPLAYEGLFGSFRFMLLYTFFGRAVEFYAGMQLALWYRRGLLRAPRGPRGLYTAAGLGLLLAAVLALVAVRGQYPYGQEAPAGIALNNVALPAGIVLLFAGLLTEATWLRALLASAPLQLLGRSSYVFYLIHFGTIKGWLRDYVTASPAGQFVLLNVLAIGLYYLVEQPLNRLLRAPSAAEPAN</sequence>
<dbReference type="EMBL" id="RXOF01000015">
    <property type="protein sequence ID" value="RTQ46539.1"/>
    <property type="molecule type" value="Genomic_DNA"/>
</dbReference>
<feature type="transmembrane region" description="Helical" evidence="1">
    <location>
        <begin position="282"/>
        <end position="301"/>
    </location>
</feature>
<dbReference type="Pfam" id="PF01757">
    <property type="entry name" value="Acyl_transf_3"/>
    <property type="match status" value="1"/>
</dbReference>
<dbReference type="Proteomes" id="UP000282184">
    <property type="component" value="Unassembled WGS sequence"/>
</dbReference>
<keyword evidence="3" id="KW-0012">Acyltransferase</keyword>
<dbReference type="RefSeq" id="WP_126695284.1">
    <property type="nucleotide sequence ID" value="NZ_RXOF01000015.1"/>
</dbReference>